<dbReference type="InterPro" id="IPR050789">
    <property type="entry name" value="Diverse_Enzym_Activities"/>
</dbReference>
<dbReference type="PANTHER" id="PTHR43283:SF3">
    <property type="entry name" value="BETA-LACTAMASE FAMILY PROTEIN (AFU_ORTHOLOGUE AFUA_5G07500)"/>
    <property type="match status" value="1"/>
</dbReference>
<evidence type="ECO:0000313" key="3">
    <source>
        <dbReference type="Proteomes" id="UP000326979"/>
    </source>
</evidence>
<dbReference type="Pfam" id="PF00144">
    <property type="entry name" value="Beta-lactamase"/>
    <property type="match status" value="1"/>
</dbReference>
<feature type="domain" description="Beta-lactamase-related" evidence="1">
    <location>
        <begin position="23"/>
        <end position="388"/>
    </location>
</feature>
<dbReference type="InterPro" id="IPR012338">
    <property type="entry name" value="Beta-lactam/transpept-like"/>
</dbReference>
<comment type="caution">
    <text evidence="2">The sequence shown here is derived from an EMBL/GenBank/DDBJ whole genome shotgun (WGS) entry which is preliminary data.</text>
</comment>
<dbReference type="AlphaFoldDB" id="A0A5N8W3D6"/>
<gene>
    <name evidence="2" type="ORF">FNH04_19555</name>
</gene>
<dbReference type="InterPro" id="IPR001466">
    <property type="entry name" value="Beta-lactam-related"/>
</dbReference>
<dbReference type="Proteomes" id="UP000326979">
    <property type="component" value="Unassembled WGS sequence"/>
</dbReference>
<dbReference type="PANTHER" id="PTHR43283">
    <property type="entry name" value="BETA-LACTAMASE-RELATED"/>
    <property type="match status" value="1"/>
</dbReference>
<name>A0A5N8W3D6_9ACTN</name>
<reference evidence="2 3" key="1">
    <citation type="submission" date="2019-07" db="EMBL/GenBank/DDBJ databases">
        <title>New species of Amycolatopsis and Streptomyces.</title>
        <authorList>
            <person name="Duangmal K."/>
            <person name="Teo W.F.A."/>
            <person name="Lipun K."/>
        </authorList>
    </citation>
    <scope>NUCLEOTIDE SEQUENCE [LARGE SCALE GENOMIC DNA]</scope>
    <source>
        <strain evidence="2 3">TISTR 2346</strain>
    </source>
</reference>
<accession>A0A5N8W3D6</accession>
<evidence type="ECO:0000313" key="2">
    <source>
        <dbReference type="EMBL" id="MPY42017.1"/>
    </source>
</evidence>
<organism evidence="2 3">
    <name type="scientific">Streptomyces phyllanthi</name>
    <dbReference type="NCBI Taxonomy" id="1803180"/>
    <lineage>
        <taxon>Bacteria</taxon>
        <taxon>Bacillati</taxon>
        <taxon>Actinomycetota</taxon>
        <taxon>Actinomycetes</taxon>
        <taxon>Kitasatosporales</taxon>
        <taxon>Streptomycetaceae</taxon>
        <taxon>Streptomyces</taxon>
    </lineage>
</organism>
<proteinExistence type="predicted"/>
<dbReference type="EMBL" id="VJZE01000127">
    <property type="protein sequence ID" value="MPY42017.1"/>
    <property type="molecule type" value="Genomic_DNA"/>
</dbReference>
<dbReference type="Gene3D" id="3.40.710.10">
    <property type="entry name" value="DD-peptidase/beta-lactamase superfamily"/>
    <property type="match status" value="1"/>
</dbReference>
<dbReference type="OrthoDB" id="4281716at2"/>
<protein>
    <submittedName>
        <fullName evidence="2">Beta-lactamase family protein</fullName>
    </submittedName>
</protein>
<dbReference type="RefSeq" id="WP_152785973.1">
    <property type="nucleotide sequence ID" value="NZ_BAABEQ010000077.1"/>
</dbReference>
<evidence type="ECO:0000259" key="1">
    <source>
        <dbReference type="Pfam" id="PF00144"/>
    </source>
</evidence>
<dbReference type="SUPFAM" id="SSF56601">
    <property type="entry name" value="beta-lactamase/transpeptidase-like"/>
    <property type="match status" value="1"/>
</dbReference>
<sequence length="408" mass="44110">MGRLRPEVEPREAGLDPKALARLDQHFAHLVDDGRLPGFLVSVARGGRVAHLTTYGHRDRAAGLPVESDTIWRIYSMTKPVTSVAALILVEEGRLSLDDPVSRYIPSFAEPRVHESGSGADVRTRPAERPLLVRHLMTHTAGLTFGFYHSHPVDALYRAAGLENPVPPGADLARACDVYASLPLQFEPGTQWNYSVASNVLGRVIEVASGRPLDTFLAERIFGPLGMTDAGFSVTAEQESRLAEMYGETDGGGIHPIPGVPLNGRPRFLSGSGGMAATAHDYHRFMEFLRRRGELDGTRLLSPGSVTAMASNQLPDNADLRSFGSPPHRLPSNAGVGFGLGVSVVIDPEATETPSSRGVFGWSGVATTTFWVDPLRDLTVQFMTQVRPVSSNPVFPELRRLAHEAVVA</sequence>
<keyword evidence="3" id="KW-1185">Reference proteome</keyword>